<dbReference type="InterPro" id="IPR001672">
    <property type="entry name" value="G6P_Isomerase"/>
</dbReference>
<evidence type="ECO:0000256" key="1">
    <source>
        <dbReference type="ARBA" id="ARBA00004926"/>
    </source>
</evidence>
<evidence type="ECO:0000256" key="8">
    <source>
        <dbReference type="RuleBase" id="RU000612"/>
    </source>
</evidence>
<dbReference type="InterPro" id="IPR018189">
    <property type="entry name" value="Phosphoglucose_isomerase_CS"/>
</dbReference>
<dbReference type="CDD" id="cd05016">
    <property type="entry name" value="SIS_PGI_2"/>
    <property type="match status" value="1"/>
</dbReference>
<dbReference type="InterPro" id="IPR035476">
    <property type="entry name" value="SIS_PGI_1"/>
</dbReference>
<evidence type="ECO:0000256" key="5">
    <source>
        <dbReference type="ARBA" id="ARBA00023235"/>
    </source>
</evidence>
<evidence type="ECO:0000256" key="4">
    <source>
        <dbReference type="ARBA" id="ARBA00023152"/>
    </source>
</evidence>
<reference evidence="9 10" key="1">
    <citation type="submission" date="2020-08" db="EMBL/GenBank/DDBJ databases">
        <title>Genomic Encyclopedia of Type Strains, Phase IV (KMG-V): Genome sequencing to study the core and pangenomes of soil and plant-associated prokaryotes.</title>
        <authorList>
            <person name="Whitman W."/>
        </authorList>
    </citation>
    <scope>NUCLEOTIDE SEQUENCE [LARGE SCALE GENOMIC DNA]</scope>
    <source>
        <strain evidence="9 10">SRMrh-85</strain>
    </source>
</reference>
<dbReference type="Pfam" id="PF00342">
    <property type="entry name" value="PGI"/>
    <property type="match status" value="1"/>
</dbReference>
<evidence type="ECO:0000313" key="9">
    <source>
        <dbReference type="EMBL" id="MBB2928552.1"/>
    </source>
</evidence>
<dbReference type="PROSITE" id="PS00765">
    <property type="entry name" value="P_GLUCOSE_ISOMERASE_1"/>
    <property type="match status" value="1"/>
</dbReference>
<comment type="function">
    <text evidence="7">Catalyzes the reversible isomerization of glucose-6-phosphate to fructose-6-phosphate.</text>
</comment>
<organism evidence="9 10">
    <name type="scientific">Paraburkholderia silvatlantica</name>
    <dbReference type="NCBI Taxonomy" id="321895"/>
    <lineage>
        <taxon>Bacteria</taxon>
        <taxon>Pseudomonadati</taxon>
        <taxon>Pseudomonadota</taxon>
        <taxon>Betaproteobacteria</taxon>
        <taxon>Burkholderiales</taxon>
        <taxon>Burkholderiaceae</taxon>
        <taxon>Paraburkholderia</taxon>
    </lineage>
</organism>
<protein>
    <recommendedName>
        <fullName evidence="7">Glucose-6-phosphate isomerase</fullName>
        <shortName evidence="7">GPI</shortName>
        <ecNumber evidence="7">5.3.1.9</ecNumber>
    </recommendedName>
    <alternativeName>
        <fullName evidence="7">Phosphoglucose isomerase</fullName>
        <shortName evidence="7">PGI</shortName>
    </alternativeName>
    <alternativeName>
        <fullName evidence="7">Phosphohexose isomerase</fullName>
        <shortName evidence="7">PHI</shortName>
    </alternativeName>
</protein>
<comment type="caution">
    <text evidence="9">The sequence shown here is derived from an EMBL/GenBank/DDBJ whole genome shotgun (WGS) entry which is preliminary data.</text>
</comment>
<evidence type="ECO:0000256" key="7">
    <source>
        <dbReference type="HAMAP-Rule" id="MF_00473"/>
    </source>
</evidence>
<name>A0ABR6FMA1_9BURK</name>
<keyword evidence="3 7" id="KW-0312">Gluconeogenesis</keyword>
<keyword evidence="7" id="KW-0963">Cytoplasm</keyword>
<feature type="active site" description="Proton donor" evidence="7">
    <location>
        <position position="349"/>
    </location>
</feature>
<accession>A0ABR6FMA1</accession>
<comment type="pathway">
    <text evidence="1 7 8">Carbohydrate degradation; glycolysis; D-glyceraldehyde 3-phosphate and glycerone phosphate from D-glucose: step 2/4.</text>
</comment>
<dbReference type="HAMAP" id="MF_00473">
    <property type="entry name" value="G6P_isomerase"/>
    <property type="match status" value="1"/>
</dbReference>
<comment type="pathway">
    <text evidence="7">Carbohydrate biosynthesis; gluconeogenesis.</text>
</comment>
<evidence type="ECO:0000256" key="6">
    <source>
        <dbReference type="ARBA" id="ARBA00029321"/>
    </source>
</evidence>
<feature type="active site" evidence="7">
    <location>
        <position position="380"/>
    </location>
</feature>
<comment type="catalytic activity">
    <reaction evidence="6 7 8">
        <text>alpha-D-glucose 6-phosphate = beta-D-fructose 6-phosphate</text>
        <dbReference type="Rhea" id="RHEA:11816"/>
        <dbReference type="ChEBI" id="CHEBI:57634"/>
        <dbReference type="ChEBI" id="CHEBI:58225"/>
        <dbReference type="EC" id="5.3.1.9"/>
    </reaction>
</comment>
<comment type="subcellular location">
    <subcellularLocation>
        <location evidence="7">Cytoplasm</location>
    </subcellularLocation>
</comment>
<dbReference type="PANTHER" id="PTHR11469:SF1">
    <property type="entry name" value="GLUCOSE-6-PHOSPHATE ISOMERASE"/>
    <property type="match status" value="1"/>
</dbReference>
<evidence type="ECO:0000256" key="2">
    <source>
        <dbReference type="ARBA" id="ARBA00006604"/>
    </source>
</evidence>
<dbReference type="PROSITE" id="PS00174">
    <property type="entry name" value="P_GLUCOSE_ISOMERASE_2"/>
    <property type="match status" value="1"/>
</dbReference>
<dbReference type="NCBIfam" id="NF001211">
    <property type="entry name" value="PRK00179.1"/>
    <property type="match status" value="1"/>
</dbReference>
<dbReference type="PANTHER" id="PTHR11469">
    <property type="entry name" value="GLUCOSE-6-PHOSPHATE ISOMERASE"/>
    <property type="match status" value="1"/>
</dbReference>
<dbReference type="Gene3D" id="1.10.1390.10">
    <property type="match status" value="1"/>
</dbReference>
<dbReference type="PRINTS" id="PR00662">
    <property type="entry name" value="G6PISOMERASE"/>
</dbReference>
<dbReference type="InterPro" id="IPR046348">
    <property type="entry name" value="SIS_dom_sf"/>
</dbReference>
<dbReference type="EMBL" id="JACHVZ010000007">
    <property type="protein sequence ID" value="MBB2928552.1"/>
    <property type="molecule type" value="Genomic_DNA"/>
</dbReference>
<keyword evidence="10" id="KW-1185">Reference proteome</keyword>
<comment type="similarity">
    <text evidence="2 7 8">Belongs to the GPI family.</text>
</comment>
<gene>
    <name evidence="7" type="primary">pgi</name>
    <name evidence="9" type="ORF">FHX59_002974</name>
</gene>
<dbReference type="PROSITE" id="PS51463">
    <property type="entry name" value="P_GLUCOSE_ISOMERASE_3"/>
    <property type="match status" value="1"/>
</dbReference>
<dbReference type="RefSeq" id="WP_110387616.1">
    <property type="nucleotide sequence ID" value="NZ_JACHVZ010000007.1"/>
</dbReference>
<dbReference type="CDD" id="cd05015">
    <property type="entry name" value="SIS_PGI_1"/>
    <property type="match status" value="1"/>
</dbReference>
<proteinExistence type="inferred from homology"/>
<dbReference type="InterPro" id="IPR023096">
    <property type="entry name" value="G6P_Isomerase_C"/>
</dbReference>
<evidence type="ECO:0000256" key="3">
    <source>
        <dbReference type="ARBA" id="ARBA00022432"/>
    </source>
</evidence>
<dbReference type="GO" id="GO:0004347">
    <property type="term" value="F:glucose-6-phosphate isomerase activity"/>
    <property type="evidence" value="ECO:0007669"/>
    <property type="project" value="UniProtKB-EC"/>
</dbReference>
<feature type="active site" evidence="7">
    <location>
        <position position="502"/>
    </location>
</feature>
<sequence>MTNPLPAWSALQTHYEQIRDEKLRDWFAPANDPAPTRAERFTFAGAGLGADLSKNRITDATLELLVQLAREAGVQARRDAMFKGEVVNPTEGRAALHTALRATEADAPFHAQIVAERAKMAKFADAVRSGAWTGYTGKRIRHVVNIGIGGSDLGPKMVVHALKHLELPEITSHFVSNVDGADLWRTIENIDPEETLAIIVSKTFTTLETMTNALSMRDWFVKHGCPESELAKHFVGVSANTAEVVKFGIAKENVFEMWDWVGGRYSLWSAVGLSIMIAIGPQQFDELLAGAHDMDKHFREAPLEKNLPVLLGMIGVWYRNFFGSQSYLVAPYSEALHFLPSYLQQLEMESNGKSARLDGKFVDYATSAITWGEPGTNGQHAFFQMLHQGTTIVPIDFIAVLTPEHPLADHHPKLLANCFAQSEALMLGRTEEEARKIAGPDKPELVPHIMFPGNRPTTTLLVDALTARSLGAIIALYEHKVLVQACVWDINPFDQWGVELGKILGKVVEADLNAASADVKPHDSSTAALIARARAALKR</sequence>
<evidence type="ECO:0000313" key="10">
    <source>
        <dbReference type="Proteomes" id="UP000533533"/>
    </source>
</evidence>
<dbReference type="InterPro" id="IPR035482">
    <property type="entry name" value="SIS_PGI_2"/>
</dbReference>
<dbReference type="EC" id="5.3.1.9" evidence="7"/>
<keyword evidence="5 7" id="KW-0413">Isomerase</keyword>
<dbReference type="Gene3D" id="3.40.50.10490">
    <property type="entry name" value="Glucose-6-phosphate isomerase like protein, domain 1"/>
    <property type="match status" value="2"/>
</dbReference>
<dbReference type="SUPFAM" id="SSF53697">
    <property type="entry name" value="SIS domain"/>
    <property type="match status" value="1"/>
</dbReference>
<keyword evidence="4 7" id="KW-0324">Glycolysis</keyword>
<dbReference type="Proteomes" id="UP000533533">
    <property type="component" value="Unassembled WGS sequence"/>
</dbReference>